<dbReference type="GO" id="GO:0061630">
    <property type="term" value="F:ubiquitin protein ligase activity"/>
    <property type="evidence" value="ECO:0007669"/>
    <property type="project" value="UniProtKB-EC"/>
</dbReference>
<evidence type="ECO:0000256" key="6">
    <source>
        <dbReference type="ARBA" id="ARBA00022833"/>
    </source>
</evidence>
<evidence type="ECO:0000256" key="1">
    <source>
        <dbReference type="ARBA" id="ARBA00000900"/>
    </source>
</evidence>
<dbReference type="EMBL" id="JAANQT010003395">
    <property type="protein sequence ID" value="KAG1301091.1"/>
    <property type="molecule type" value="Genomic_DNA"/>
</dbReference>
<dbReference type="AlphaFoldDB" id="A0A9P7BL66"/>
<dbReference type="SMART" id="SM00184">
    <property type="entry name" value="RING"/>
    <property type="match status" value="1"/>
</dbReference>
<accession>A0A9P7BL66</accession>
<evidence type="ECO:0000313" key="12">
    <source>
        <dbReference type="Proteomes" id="UP000716291"/>
    </source>
</evidence>
<dbReference type="GO" id="GO:0006513">
    <property type="term" value="P:protein monoubiquitination"/>
    <property type="evidence" value="ECO:0007669"/>
    <property type="project" value="TreeGrafter"/>
</dbReference>
<dbReference type="EC" id="2.3.2.27" evidence="2"/>
<evidence type="ECO:0000256" key="4">
    <source>
        <dbReference type="ARBA" id="ARBA00022723"/>
    </source>
</evidence>
<dbReference type="PROSITE" id="PS50089">
    <property type="entry name" value="ZF_RING_2"/>
    <property type="match status" value="1"/>
</dbReference>
<keyword evidence="5 9" id="KW-0863">Zinc-finger</keyword>
<dbReference type="OrthoDB" id="21204at2759"/>
<dbReference type="InterPro" id="IPR013083">
    <property type="entry name" value="Znf_RING/FYVE/PHD"/>
</dbReference>
<evidence type="ECO:0000259" key="10">
    <source>
        <dbReference type="PROSITE" id="PS50089"/>
    </source>
</evidence>
<sequence>MEENIPKCSICMHQYTNETFLRPCFHSFCFECICYWINITPDSAQCPICRQKIKSLVYNVDEEEDDFDEYFLNDQKKHHEPPLHRRRTLSPTEKIRLQRRQVYKGLFRTCHYPEPLPRHSDFTVITPEHIPRASIFLGHELAAIHDVDSVDPFVVNHITQILLIPYNTKMKQMGDSTVIKKISEWLKDDKDNALAERLLNELIAYLKSGLSYRDFVSSAIYEP</sequence>
<evidence type="ECO:0000256" key="7">
    <source>
        <dbReference type="ARBA" id="ARBA00023015"/>
    </source>
</evidence>
<protein>
    <recommendedName>
        <fullName evidence="2">RING-type E3 ubiquitin transferase</fullName>
        <ecNumber evidence="2">2.3.2.27</ecNumber>
    </recommendedName>
</protein>
<organism evidence="11 12">
    <name type="scientific">Rhizopus oryzae</name>
    <name type="common">Mucormycosis agent</name>
    <name type="synonym">Rhizopus arrhizus var. delemar</name>
    <dbReference type="NCBI Taxonomy" id="64495"/>
    <lineage>
        <taxon>Eukaryota</taxon>
        <taxon>Fungi</taxon>
        <taxon>Fungi incertae sedis</taxon>
        <taxon>Mucoromycota</taxon>
        <taxon>Mucoromycotina</taxon>
        <taxon>Mucoromycetes</taxon>
        <taxon>Mucorales</taxon>
        <taxon>Mucorineae</taxon>
        <taxon>Rhizopodaceae</taxon>
        <taxon>Rhizopus</taxon>
    </lineage>
</organism>
<keyword evidence="7" id="KW-0805">Transcription regulation</keyword>
<evidence type="ECO:0000256" key="3">
    <source>
        <dbReference type="ARBA" id="ARBA00022679"/>
    </source>
</evidence>
<evidence type="ECO:0000256" key="9">
    <source>
        <dbReference type="PROSITE-ProRule" id="PRU00175"/>
    </source>
</evidence>
<reference evidence="11" key="1">
    <citation type="journal article" date="2020" name="Microb. Genom.">
        <title>Genetic diversity of clinical and environmental Mucorales isolates obtained from an investigation of mucormycosis cases among solid organ transplant recipients.</title>
        <authorList>
            <person name="Nguyen M.H."/>
            <person name="Kaul D."/>
            <person name="Muto C."/>
            <person name="Cheng S.J."/>
            <person name="Richter R.A."/>
            <person name="Bruno V.M."/>
            <person name="Liu G."/>
            <person name="Beyhan S."/>
            <person name="Sundermann A.J."/>
            <person name="Mounaud S."/>
            <person name="Pasculle A.W."/>
            <person name="Nierman W.C."/>
            <person name="Driscoll E."/>
            <person name="Cumbie R."/>
            <person name="Clancy C.J."/>
            <person name="Dupont C.L."/>
        </authorList>
    </citation>
    <scope>NUCLEOTIDE SEQUENCE</scope>
    <source>
        <strain evidence="11">GL11</strain>
    </source>
</reference>
<evidence type="ECO:0000256" key="2">
    <source>
        <dbReference type="ARBA" id="ARBA00012483"/>
    </source>
</evidence>
<dbReference type="PROSITE" id="PS00518">
    <property type="entry name" value="ZF_RING_1"/>
    <property type="match status" value="1"/>
</dbReference>
<dbReference type="PANTHER" id="PTHR46077">
    <property type="entry name" value="E3 UBIQUITIN-PROTEIN LIGASE TOPORS"/>
    <property type="match status" value="1"/>
</dbReference>
<name>A0A9P7BL66_RHIOR</name>
<keyword evidence="8" id="KW-0804">Transcription</keyword>
<dbReference type="Pfam" id="PF13920">
    <property type="entry name" value="zf-C3HC4_3"/>
    <property type="match status" value="1"/>
</dbReference>
<evidence type="ECO:0000313" key="11">
    <source>
        <dbReference type="EMBL" id="KAG1301091.1"/>
    </source>
</evidence>
<keyword evidence="3" id="KW-0808">Transferase</keyword>
<keyword evidence="12" id="KW-1185">Reference proteome</keyword>
<dbReference type="GO" id="GO:0000209">
    <property type="term" value="P:protein polyubiquitination"/>
    <property type="evidence" value="ECO:0007669"/>
    <property type="project" value="TreeGrafter"/>
</dbReference>
<gene>
    <name evidence="11" type="ORF">G6F64_012108</name>
</gene>
<evidence type="ECO:0000256" key="8">
    <source>
        <dbReference type="ARBA" id="ARBA00023163"/>
    </source>
</evidence>
<comment type="catalytic activity">
    <reaction evidence="1">
        <text>S-ubiquitinyl-[E2 ubiquitin-conjugating enzyme]-L-cysteine + [acceptor protein]-L-lysine = [E2 ubiquitin-conjugating enzyme]-L-cysteine + N(6)-ubiquitinyl-[acceptor protein]-L-lysine.</text>
        <dbReference type="EC" id="2.3.2.27"/>
    </reaction>
</comment>
<keyword evidence="4" id="KW-0479">Metal-binding</keyword>
<proteinExistence type="predicted"/>
<keyword evidence="6" id="KW-0862">Zinc</keyword>
<dbReference type="GO" id="GO:0008270">
    <property type="term" value="F:zinc ion binding"/>
    <property type="evidence" value="ECO:0007669"/>
    <property type="project" value="UniProtKB-KW"/>
</dbReference>
<dbReference type="SUPFAM" id="SSF57850">
    <property type="entry name" value="RING/U-box"/>
    <property type="match status" value="1"/>
</dbReference>
<evidence type="ECO:0000256" key="5">
    <source>
        <dbReference type="ARBA" id="ARBA00022771"/>
    </source>
</evidence>
<dbReference type="PANTHER" id="PTHR46077:SF1">
    <property type="entry name" value="TOP1 BINDING ARGININE_SERINE RICH PROTEIN, E3 UBIQUITIN LIGASE"/>
    <property type="match status" value="1"/>
</dbReference>
<dbReference type="InterPro" id="IPR001841">
    <property type="entry name" value="Znf_RING"/>
</dbReference>
<feature type="domain" description="RING-type" evidence="10">
    <location>
        <begin position="8"/>
        <end position="50"/>
    </location>
</feature>
<dbReference type="Proteomes" id="UP000716291">
    <property type="component" value="Unassembled WGS sequence"/>
</dbReference>
<dbReference type="InterPro" id="IPR017907">
    <property type="entry name" value="Znf_RING_CS"/>
</dbReference>
<dbReference type="Gene3D" id="3.30.40.10">
    <property type="entry name" value="Zinc/RING finger domain, C3HC4 (zinc finger)"/>
    <property type="match status" value="1"/>
</dbReference>
<comment type="caution">
    <text evidence="11">The sequence shown here is derived from an EMBL/GenBank/DDBJ whole genome shotgun (WGS) entry which is preliminary data.</text>
</comment>